<proteinExistence type="predicted"/>
<evidence type="ECO:0000313" key="3">
    <source>
        <dbReference type="Proteomes" id="UP000075680"/>
    </source>
</evidence>
<dbReference type="SUPFAM" id="SSF47598">
    <property type="entry name" value="Ribbon-helix-helix"/>
    <property type="match status" value="1"/>
</dbReference>
<dbReference type="PATRIC" id="fig|52133.18.peg.106"/>
<organism evidence="2 3">
    <name type="scientific">Acinetobacter venetianus</name>
    <dbReference type="NCBI Taxonomy" id="52133"/>
    <lineage>
        <taxon>Bacteria</taxon>
        <taxon>Pseudomonadati</taxon>
        <taxon>Pseudomonadota</taxon>
        <taxon>Gammaproteobacteria</taxon>
        <taxon>Moraxellales</taxon>
        <taxon>Moraxellaceae</taxon>
        <taxon>Acinetobacter</taxon>
    </lineage>
</organism>
<evidence type="ECO:0000313" key="2">
    <source>
        <dbReference type="EMBL" id="KXZ74166.1"/>
    </source>
</evidence>
<dbReference type="Proteomes" id="UP000075680">
    <property type="component" value="Unassembled WGS sequence"/>
</dbReference>
<dbReference type="AlphaFoldDB" id="A0A150I2S7"/>
<dbReference type="InterPro" id="IPR013321">
    <property type="entry name" value="Arc_rbn_hlx_hlx"/>
</dbReference>
<dbReference type="GO" id="GO:0003677">
    <property type="term" value="F:DNA binding"/>
    <property type="evidence" value="ECO:0007669"/>
    <property type="project" value="InterPro"/>
</dbReference>
<feature type="domain" description="Arc-like DNA binding" evidence="1">
    <location>
        <begin position="12"/>
        <end position="46"/>
    </location>
</feature>
<dbReference type="InterPro" id="IPR005569">
    <property type="entry name" value="Arc_DNA-bd_dom"/>
</dbReference>
<accession>A0A150I2S7</accession>
<gene>
    <name evidence="2" type="ORF">AVENLUH5627_00101</name>
</gene>
<dbReference type="GO" id="GO:0006355">
    <property type="term" value="P:regulation of DNA-templated transcription"/>
    <property type="evidence" value="ECO:0007669"/>
    <property type="project" value="InterPro"/>
</dbReference>
<dbReference type="Gene3D" id="1.10.1220.10">
    <property type="entry name" value="Met repressor-like"/>
    <property type="match status" value="1"/>
</dbReference>
<name>A0A150I2S7_9GAMM</name>
<dbReference type="InterPro" id="IPR010985">
    <property type="entry name" value="Ribbon_hlx_hlx"/>
</dbReference>
<sequence length="136" mass="15942">MSNQADHTIVRLRVPPELKKQIEESAEQNNRSQSAEMVARLEKSFESFTTESVDFAHGYLSAYLRMQTAIYYHAISDLEKEYKKNPSPEVVQELKRYKVLLDETHRLIEQHNNDVQRFNGAQNKEKLLSYINELPD</sequence>
<comment type="caution">
    <text evidence="2">The sequence shown here is derived from an EMBL/GenBank/DDBJ whole genome shotgun (WGS) entry which is preliminary data.</text>
</comment>
<protein>
    <submittedName>
        <fullName evidence="2">Arc-like DNA binding domain protein</fullName>
    </submittedName>
</protein>
<evidence type="ECO:0000259" key="1">
    <source>
        <dbReference type="Pfam" id="PF03869"/>
    </source>
</evidence>
<dbReference type="EMBL" id="JRUE01000022">
    <property type="protein sequence ID" value="KXZ74166.1"/>
    <property type="molecule type" value="Genomic_DNA"/>
</dbReference>
<dbReference type="Pfam" id="PF03869">
    <property type="entry name" value="Arc"/>
    <property type="match status" value="1"/>
</dbReference>
<reference evidence="2 3" key="1">
    <citation type="journal article" date="2016" name="Sci. Rep.">
        <title>Genomic and phenotypic characterization of the species Acinetobacter venetianus.</title>
        <authorList>
            <person name="Fondi M."/>
            <person name="Maida I."/>
            <person name="Perrin E."/>
            <person name="Orlandini V."/>
            <person name="La Torre L."/>
            <person name="Bosi E."/>
            <person name="Negroni A."/>
            <person name="Zanaroli G."/>
            <person name="Fava F."/>
            <person name="Decorosi F."/>
            <person name="Giovannetti L."/>
            <person name="Viti C."/>
            <person name="Vaneechoutte M."/>
            <person name="Dijkshoorn L."/>
            <person name="Fani R."/>
        </authorList>
    </citation>
    <scope>NUCLEOTIDE SEQUENCE [LARGE SCALE GENOMIC DNA]</scope>
    <source>
        <strain evidence="2 3">LUH5627</strain>
    </source>
</reference>